<accession>A0A9N9NZL9</accession>
<dbReference type="AlphaFoldDB" id="A0A9N9NZL9"/>
<feature type="compositionally biased region" description="Polar residues" evidence="1">
    <location>
        <begin position="69"/>
        <end position="82"/>
    </location>
</feature>
<feature type="region of interest" description="Disordered" evidence="1">
    <location>
        <begin position="69"/>
        <end position="165"/>
    </location>
</feature>
<evidence type="ECO:0000313" key="2">
    <source>
        <dbReference type="EMBL" id="CAG8788381.1"/>
    </source>
</evidence>
<feature type="non-terminal residue" evidence="2">
    <location>
        <position position="1"/>
    </location>
</feature>
<protein>
    <submittedName>
        <fullName evidence="2">11496_t:CDS:1</fullName>
    </submittedName>
</protein>
<feature type="region of interest" description="Disordered" evidence="1">
    <location>
        <begin position="1"/>
        <end position="33"/>
    </location>
</feature>
<name>A0A9N9NZL9_9GLOM</name>
<dbReference type="Proteomes" id="UP000789342">
    <property type="component" value="Unassembled WGS sequence"/>
</dbReference>
<organism evidence="2 3">
    <name type="scientific">Acaulospora morrowiae</name>
    <dbReference type="NCBI Taxonomy" id="94023"/>
    <lineage>
        <taxon>Eukaryota</taxon>
        <taxon>Fungi</taxon>
        <taxon>Fungi incertae sedis</taxon>
        <taxon>Mucoromycota</taxon>
        <taxon>Glomeromycotina</taxon>
        <taxon>Glomeromycetes</taxon>
        <taxon>Diversisporales</taxon>
        <taxon>Acaulosporaceae</taxon>
        <taxon>Acaulospora</taxon>
    </lineage>
</organism>
<evidence type="ECO:0000313" key="3">
    <source>
        <dbReference type="Proteomes" id="UP000789342"/>
    </source>
</evidence>
<feature type="compositionally biased region" description="Polar residues" evidence="1">
    <location>
        <begin position="1"/>
        <end position="15"/>
    </location>
</feature>
<feature type="non-terminal residue" evidence="2">
    <location>
        <position position="165"/>
    </location>
</feature>
<reference evidence="2" key="1">
    <citation type="submission" date="2021-06" db="EMBL/GenBank/DDBJ databases">
        <authorList>
            <person name="Kallberg Y."/>
            <person name="Tangrot J."/>
            <person name="Rosling A."/>
        </authorList>
    </citation>
    <scope>NUCLEOTIDE SEQUENCE</scope>
    <source>
        <strain evidence="2">CL551</strain>
    </source>
</reference>
<feature type="compositionally biased region" description="Basic and acidic residues" evidence="1">
    <location>
        <begin position="16"/>
        <end position="29"/>
    </location>
</feature>
<sequence length="165" mass="18395">DFESRQPLSENQTEGSRFEPDEKRFKDEGIQTDPIDLGPIVQLICSKDLELGSVVRKRLLSLGFNASAGRNASVSSASTQGRSLLDMGPDELYNYENKKGNIRGDFNDSRKSHSVSRSVHSPSANNDSYGSDNKWKVENEQEASSKLNNTRNSYTSDFESRQPLS</sequence>
<keyword evidence="3" id="KW-1185">Reference proteome</keyword>
<dbReference type="EMBL" id="CAJVPV010058941">
    <property type="protein sequence ID" value="CAG8788381.1"/>
    <property type="molecule type" value="Genomic_DNA"/>
</dbReference>
<evidence type="ECO:0000256" key="1">
    <source>
        <dbReference type="SAM" id="MobiDB-lite"/>
    </source>
</evidence>
<proteinExistence type="predicted"/>
<feature type="compositionally biased region" description="Polar residues" evidence="1">
    <location>
        <begin position="142"/>
        <end position="165"/>
    </location>
</feature>
<comment type="caution">
    <text evidence="2">The sequence shown here is derived from an EMBL/GenBank/DDBJ whole genome shotgun (WGS) entry which is preliminary data.</text>
</comment>
<gene>
    <name evidence="2" type="ORF">AMORRO_LOCUS17925</name>
</gene>